<dbReference type="PANTHER" id="PTHR32196:SF72">
    <property type="entry name" value="RIBOSE IMPORT PERMEASE PROTEIN RBSC"/>
    <property type="match status" value="1"/>
</dbReference>
<comment type="subcellular location">
    <subcellularLocation>
        <location evidence="1">Cell membrane</location>
        <topology evidence="1">Multi-pass membrane protein</topology>
    </subcellularLocation>
</comment>
<keyword evidence="5 7" id="KW-0472">Membrane</keyword>
<gene>
    <name evidence="8" type="ORF">JOF29_007156</name>
</gene>
<name>A0ABS4UWP0_9ACTN</name>
<keyword evidence="4 7" id="KW-1133">Transmembrane helix</keyword>
<feature type="transmembrane region" description="Helical" evidence="7">
    <location>
        <begin position="243"/>
        <end position="264"/>
    </location>
</feature>
<dbReference type="Pfam" id="PF02653">
    <property type="entry name" value="BPD_transp_2"/>
    <property type="match status" value="1"/>
</dbReference>
<evidence type="ECO:0000256" key="4">
    <source>
        <dbReference type="ARBA" id="ARBA00022989"/>
    </source>
</evidence>
<protein>
    <submittedName>
        <fullName evidence="8">Ribose transport system permease protein</fullName>
    </submittedName>
</protein>
<reference evidence="8 9" key="1">
    <citation type="submission" date="2021-03" db="EMBL/GenBank/DDBJ databases">
        <title>Sequencing the genomes of 1000 actinobacteria strains.</title>
        <authorList>
            <person name="Klenk H.-P."/>
        </authorList>
    </citation>
    <scope>NUCLEOTIDE SEQUENCE [LARGE SCALE GENOMIC DNA]</scope>
    <source>
        <strain evidence="8 9">DSM 18824</strain>
    </source>
</reference>
<feature type="transmembrane region" description="Helical" evidence="7">
    <location>
        <begin position="124"/>
        <end position="147"/>
    </location>
</feature>
<feature type="transmembrane region" description="Helical" evidence="7">
    <location>
        <begin position="73"/>
        <end position="93"/>
    </location>
</feature>
<dbReference type="RefSeq" id="WP_209698627.1">
    <property type="nucleotide sequence ID" value="NZ_BAAAVU010000023.1"/>
</dbReference>
<evidence type="ECO:0000256" key="1">
    <source>
        <dbReference type="ARBA" id="ARBA00004651"/>
    </source>
</evidence>
<comment type="caution">
    <text evidence="8">The sequence shown here is derived from an EMBL/GenBank/DDBJ whole genome shotgun (WGS) entry which is preliminary data.</text>
</comment>
<feature type="transmembrane region" description="Helical" evidence="7">
    <location>
        <begin position="99"/>
        <end position="117"/>
    </location>
</feature>
<organism evidence="8 9">
    <name type="scientific">Kribbella aluminosa</name>
    <dbReference type="NCBI Taxonomy" id="416017"/>
    <lineage>
        <taxon>Bacteria</taxon>
        <taxon>Bacillati</taxon>
        <taxon>Actinomycetota</taxon>
        <taxon>Actinomycetes</taxon>
        <taxon>Propionibacteriales</taxon>
        <taxon>Kribbellaceae</taxon>
        <taxon>Kribbella</taxon>
    </lineage>
</organism>
<evidence type="ECO:0000256" key="7">
    <source>
        <dbReference type="SAM" id="Phobius"/>
    </source>
</evidence>
<evidence type="ECO:0000313" key="9">
    <source>
        <dbReference type="Proteomes" id="UP000755585"/>
    </source>
</evidence>
<dbReference type="PANTHER" id="PTHR32196">
    <property type="entry name" value="ABC TRANSPORTER PERMEASE PROTEIN YPHD-RELATED-RELATED"/>
    <property type="match status" value="1"/>
</dbReference>
<dbReference type="EMBL" id="JAGINT010000002">
    <property type="protein sequence ID" value="MBP2356046.1"/>
    <property type="molecule type" value="Genomic_DNA"/>
</dbReference>
<evidence type="ECO:0000256" key="6">
    <source>
        <dbReference type="SAM" id="MobiDB-lite"/>
    </source>
</evidence>
<sequence>MSANNDTVPVRADQDGEHRDEQADASLAASSAPRRILDAVGVQNVSLLIALAVLVSLVGSRFPSFFSLANYQVIGKAVSVIGILAVVETVVIILGGLDISVGSAAGVGSVVTALVFMHTGSSSVIGILAALGVGVLAGLVNGCVIVYGRVNPVVATLATLAAYKGVAQLISDGRAQGYTGADPVFVFIARGAILGIPTLIWIFVVVAGLAHLVLRYTDLGRNIYAIGGNDTAARLAGININRYIIAVYAITGLAAALAGVMITARTGSGQPVSGSEGLELQAVTAAALGGCALQGGRGTIAGTVLAVVLLGVLDNGITLFGVNPFWQNVARGSLLVIAVVIQQLRNGERRVGMPT</sequence>
<proteinExistence type="predicted"/>
<feature type="transmembrane region" description="Helical" evidence="7">
    <location>
        <begin position="192"/>
        <end position="214"/>
    </location>
</feature>
<dbReference type="InterPro" id="IPR001851">
    <property type="entry name" value="ABC_transp_permease"/>
</dbReference>
<evidence type="ECO:0000256" key="5">
    <source>
        <dbReference type="ARBA" id="ARBA00023136"/>
    </source>
</evidence>
<keyword evidence="9" id="KW-1185">Reference proteome</keyword>
<evidence type="ECO:0000256" key="3">
    <source>
        <dbReference type="ARBA" id="ARBA00022692"/>
    </source>
</evidence>
<evidence type="ECO:0000313" key="8">
    <source>
        <dbReference type="EMBL" id="MBP2356046.1"/>
    </source>
</evidence>
<feature type="region of interest" description="Disordered" evidence="6">
    <location>
        <begin position="1"/>
        <end position="24"/>
    </location>
</feature>
<keyword evidence="3 7" id="KW-0812">Transmembrane</keyword>
<accession>A0ABS4UWP0</accession>
<feature type="transmembrane region" description="Helical" evidence="7">
    <location>
        <begin position="45"/>
        <end position="66"/>
    </location>
</feature>
<keyword evidence="2" id="KW-1003">Cell membrane</keyword>
<evidence type="ECO:0000256" key="2">
    <source>
        <dbReference type="ARBA" id="ARBA00022475"/>
    </source>
</evidence>
<dbReference type="CDD" id="cd06579">
    <property type="entry name" value="TM_PBP1_transp_AraH_like"/>
    <property type="match status" value="1"/>
</dbReference>
<dbReference type="Proteomes" id="UP000755585">
    <property type="component" value="Unassembled WGS sequence"/>
</dbReference>
<feature type="compositionally biased region" description="Basic and acidic residues" evidence="6">
    <location>
        <begin position="12"/>
        <end position="22"/>
    </location>
</feature>